<sequence>MYPDEIVQKALKLSQEGWTDREVARRCGVSMGAVQKWRSGTRRRSADPADPTSGGIRRRDACPRCSGLELDERSYAYLLGLYLGDGHIVHCRKGVYRLEIACADAWPGLIEEAAKTVGAVMPISRVGRRRHPGCKLVGSYSKHWPCLFPQHGPGRKHERKIELADWQQEIVDVFTEELVRGLVHSDGCRSMNRVRRTVGGEDRWYEYPRYNFTNESMDIQRIFTDALDRLGIAWRQMNRKNVSVARREAVARLDAFVGPKY</sequence>
<evidence type="ECO:0000313" key="3">
    <source>
        <dbReference type="EMBL" id="MFD0904017.1"/>
    </source>
</evidence>
<dbReference type="SUPFAM" id="SSF46689">
    <property type="entry name" value="Homeodomain-like"/>
    <property type="match status" value="1"/>
</dbReference>
<dbReference type="InterPro" id="IPR009057">
    <property type="entry name" value="Homeodomain-like_sf"/>
</dbReference>
<evidence type="ECO:0000313" key="4">
    <source>
        <dbReference type="Proteomes" id="UP001596972"/>
    </source>
</evidence>
<comment type="caution">
    <text evidence="3">The sequence shown here is derived from an EMBL/GenBank/DDBJ whole genome shotgun (WGS) entry which is preliminary data.</text>
</comment>
<dbReference type="PROSITE" id="PS50819">
    <property type="entry name" value="INTEIN_ENDONUCLEASE"/>
    <property type="match status" value="1"/>
</dbReference>
<dbReference type="EMBL" id="JBHTJA010000070">
    <property type="protein sequence ID" value="MFD0904017.1"/>
    <property type="molecule type" value="Genomic_DNA"/>
</dbReference>
<accession>A0ABW3EUZ6</accession>
<dbReference type="Gene3D" id="3.10.28.10">
    <property type="entry name" value="Homing endonucleases"/>
    <property type="match status" value="1"/>
</dbReference>
<name>A0ABW3EUZ6_9ACTN</name>
<evidence type="ECO:0000256" key="1">
    <source>
        <dbReference type="SAM" id="MobiDB-lite"/>
    </source>
</evidence>
<organism evidence="3 4">
    <name type="scientific">Actinomadura sediminis</name>
    <dbReference type="NCBI Taxonomy" id="1038904"/>
    <lineage>
        <taxon>Bacteria</taxon>
        <taxon>Bacillati</taxon>
        <taxon>Actinomycetota</taxon>
        <taxon>Actinomycetes</taxon>
        <taxon>Streptosporangiales</taxon>
        <taxon>Thermomonosporaceae</taxon>
        <taxon>Actinomadura</taxon>
    </lineage>
</organism>
<dbReference type="Pfam" id="PF13384">
    <property type="entry name" value="HTH_23"/>
    <property type="match status" value="1"/>
</dbReference>
<dbReference type="InterPro" id="IPR027434">
    <property type="entry name" value="Homing_endonucl"/>
</dbReference>
<dbReference type="Proteomes" id="UP001596972">
    <property type="component" value="Unassembled WGS sequence"/>
</dbReference>
<keyword evidence="4" id="KW-1185">Reference proteome</keyword>
<reference evidence="4" key="1">
    <citation type="journal article" date="2019" name="Int. J. Syst. Evol. Microbiol.">
        <title>The Global Catalogue of Microorganisms (GCM) 10K type strain sequencing project: providing services to taxonomists for standard genome sequencing and annotation.</title>
        <authorList>
            <consortium name="The Broad Institute Genomics Platform"/>
            <consortium name="The Broad Institute Genome Sequencing Center for Infectious Disease"/>
            <person name="Wu L."/>
            <person name="Ma J."/>
        </authorList>
    </citation>
    <scope>NUCLEOTIDE SEQUENCE [LARGE SCALE GENOMIC DNA]</scope>
    <source>
        <strain evidence="4">JCM 31202</strain>
    </source>
</reference>
<feature type="region of interest" description="Disordered" evidence="1">
    <location>
        <begin position="37"/>
        <end position="58"/>
    </location>
</feature>
<evidence type="ECO:0000259" key="2">
    <source>
        <dbReference type="PROSITE" id="PS50819"/>
    </source>
</evidence>
<feature type="domain" description="DOD-type homing endonuclease" evidence="2">
    <location>
        <begin position="78"/>
        <end position="232"/>
    </location>
</feature>
<proteinExistence type="predicted"/>
<dbReference type="InterPro" id="IPR001387">
    <property type="entry name" value="Cro/C1-type_HTH"/>
</dbReference>
<protein>
    <submittedName>
        <fullName evidence="3">Helix-turn-helix domain-containing protein</fullName>
    </submittedName>
</protein>
<dbReference type="CDD" id="cd00093">
    <property type="entry name" value="HTH_XRE"/>
    <property type="match status" value="1"/>
</dbReference>
<gene>
    <name evidence="3" type="ORF">ACFQ11_26790</name>
</gene>
<dbReference type="InterPro" id="IPR004042">
    <property type="entry name" value="Intein_endonuc_central"/>
</dbReference>
<dbReference type="RefSeq" id="WP_378303435.1">
    <property type="nucleotide sequence ID" value="NZ_JBHTJA010000070.1"/>
</dbReference>